<dbReference type="GO" id="GO:0046872">
    <property type="term" value="F:metal ion binding"/>
    <property type="evidence" value="ECO:0007669"/>
    <property type="project" value="UniProtKB-KW"/>
</dbReference>
<evidence type="ECO:0000313" key="7">
    <source>
        <dbReference type="Proteomes" id="UP000533900"/>
    </source>
</evidence>
<evidence type="ECO:0000313" key="6">
    <source>
        <dbReference type="EMBL" id="MBC2844991.1"/>
    </source>
</evidence>
<dbReference type="InterPro" id="IPR008964">
    <property type="entry name" value="Invasin/intimin_cell_adhesion"/>
</dbReference>
<dbReference type="Proteomes" id="UP000533900">
    <property type="component" value="Unassembled WGS sequence"/>
</dbReference>
<feature type="domain" description="PKD/Chitinase" evidence="4">
    <location>
        <begin position="954"/>
        <end position="1022"/>
    </location>
</feature>
<evidence type="ECO:0000256" key="3">
    <source>
        <dbReference type="ARBA" id="ARBA00023180"/>
    </source>
</evidence>
<dbReference type="Gene3D" id="2.60.40.10">
    <property type="entry name" value="Immunoglobulins"/>
    <property type="match status" value="1"/>
</dbReference>
<keyword evidence="1" id="KW-0479">Metal-binding</keyword>
<comment type="caution">
    <text evidence="6">The sequence shown here is derived from an EMBL/GenBank/DDBJ whole genome shotgun (WGS) entry which is preliminary data.</text>
</comment>
<dbReference type="SUPFAM" id="SSF49373">
    <property type="entry name" value="Invasin/intimin cell-adhesion fragments"/>
    <property type="match status" value="1"/>
</dbReference>
<dbReference type="SUPFAM" id="SSF51126">
    <property type="entry name" value="Pectin lyase-like"/>
    <property type="match status" value="1"/>
</dbReference>
<reference evidence="6" key="1">
    <citation type="submission" date="2020-08" db="EMBL/GenBank/DDBJ databases">
        <title>Winogradskyella ouciana sp. nov., isolated from the hadal seawater of the Mariana Trench.</title>
        <authorList>
            <person name="He X."/>
        </authorList>
    </citation>
    <scope>NUCLEOTIDE SEQUENCE [LARGE SCALE GENOMIC DNA]</scope>
    <source>
        <strain evidence="6">KCTC 52348</strain>
    </source>
</reference>
<evidence type="ECO:0000256" key="1">
    <source>
        <dbReference type="ARBA" id="ARBA00022723"/>
    </source>
</evidence>
<dbReference type="InterPro" id="IPR022409">
    <property type="entry name" value="PKD/Chitinase_dom"/>
</dbReference>
<keyword evidence="3" id="KW-0325">Glycoprotein</keyword>
<keyword evidence="7" id="KW-1185">Reference proteome</keyword>
<gene>
    <name evidence="6" type="ORF">H7F21_07805</name>
</gene>
<dbReference type="SMART" id="SM00089">
    <property type="entry name" value="PKD"/>
    <property type="match status" value="4"/>
</dbReference>
<dbReference type="Pfam" id="PF02368">
    <property type="entry name" value="Big_2"/>
    <property type="match status" value="1"/>
</dbReference>
<evidence type="ECO:0000256" key="2">
    <source>
        <dbReference type="ARBA" id="ARBA00022729"/>
    </source>
</evidence>
<dbReference type="InterPro" id="IPR013783">
    <property type="entry name" value="Ig-like_fold"/>
</dbReference>
<dbReference type="PANTHER" id="PTHR42970:SF1">
    <property type="entry name" value="PECTATE LYASE C-RELATED"/>
    <property type="match status" value="1"/>
</dbReference>
<dbReference type="Gene3D" id="2.60.40.1080">
    <property type="match status" value="1"/>
</dbReference>
<dbReference type="InterPro" id="IPR012334">
    <property type="entry name" value="Pectin_lyas_fold"/>
</dbReference>
<sequence length="1407" mass="149123">MAFPSAMGAGAYSTGGRGGEVVHVTNLNDNGVGSLRWALTDPSNRGNSRTIVFDVSGIINLDSDIRLSNNGNQGAYAHGITIAGQTAPQGNITITGGKIFFIGIDDVVIRYIKFRSTTNVSGCLQSQGGDNVIFDHLTGSHVEAAEVTFSMVSNNAAEEGFTTGKTIQNCLIHDSGLGLILGDTSPPNDTHNEEHTIINNVFVNVGHRIPGKIGGAVRMDIINNVAHNWFARLIRLDDWSYTLNHVGNYYSKGGRGNEKTNLAYYGTRNGKIYESDIYMDPTANHPEWTDFSQPRTDLLPASSFVSTPFNYNNASTLNIKSSSDLKTEVVPFVGAYKYINDNGAAVEDRDVLDASAINKAITEFNGDTSQDITYSITLGEIPTANNTRPANFYQSNPHIPETYLVSRSIMGDATIHNEVQPSGYTLLEEYLNQVDSAIPSVEVSGVEVTPETAEITIPETITLASTISPGNATNQSGVWASSDESIAIVDANGIVTPVAEGVVIITFTTNDGGYSDTSEITVFPEAFEANAGPDQSICQGESAILSASGGINYLWDNGETTASIEVSPSDTTTYTVIVSDDSGNSDSDSVTISVNPIPTANAGEDQTICEGETITLTASGGDNYLWNTGETTASIDVSPTSDTDYIVEVVSNNCSSTDDVTVTVTQAPDLVVSANIAILEGSSTTLTVSGSDNYLWSTSETTTTIDVTPSETTTYTVSSTNINGCTTTESITVTVVPEVIAEAGDDVTICQGENTSLVATGGLNYVWNTGDTSAEILVSPNVTTTYTVTVEDAFGFSDTDAVTVTVEEAPNISAGDDVYVMIGNSITINAIGGADSYSWNTGETTASITISPNITTVYTVTGFSINGCQSSDEVIVNVVEELNANAGDDVSICTGQSITLNASGGVSYEWNTGYIGPTPTFSPTETTTYTVTVGDGFGNFDTDDVTVTIGNPPVADAGANQTICSGESVVLTAQGGISYIWNTGDTTQSINVNPNSETTYTVEVFNESCSDTDSVTVYVNDAPNVTTSGDVSIVEGNTTVLIANNADTYLWSNGETSNSIEVSPAETTTYTVIGTSNGCSAQAQVTVFVEEVLNVSAGQDQNVCENDNNEIVLTATNGDSYLWSTGETTQSITVNPLSTTTYSVTVTMGIQEDTDEVTVYINPNPNVVILNGESVNIMNGDFVTLSASGANNYEWDNGATQPNIAVSPSNTTTYEVKGYIGDCYDEKQVTVNVIPEVVADAGDDVEICLGDVVTLTATGGDEYTWSNGETTQSIEVSPTETTLYTVTVFNALDFDEDTVTVFVDSECEEDIDPAEPGNGEEPLDFNFTVYPNPTSDFVNISLAGSTALSRVYLYDITGKLMHSEIISNDNLSITTTRRIDVSALHSGMYYIKLVDIRQEISKKLLIR</sequence>
<proteinExistence type="predicted"/>
<dbReference type="NCBIfam" id="TIGR04183">
    <property type="entry name" value="Por_Secre_tail"/>
    <property type="match status" value="1"/>
</dbReference>
<evidence type="ECO:0000259" key="4">
    <source>
        <dbReference type="SMART" id="SM00089"/>
    </source>
</evidence>
<dbReference type="EMBL" id="JACLCP010000002">
    <property type="protein sequence ID" value="MBC2844991.1"/>
    <property type="molecule type" value="Genomic_DNA"/>
</dbReference>
<dbReference type="RefSeq" id="WP_185788712.1">
    <property type="nucleotide sequence ID" value="NZ_JACLCP010000002.1"/>
</dbReference>
<feature type="domain" description="PKD/Chitinase" evidence="4">
    <location>
        <begin position="528"/>
        <end position="597"/>
    </location>
</feature>
<name>A0A842IQB0_9FLAO</name>
<organism evidence="6 7">
    <name type="scientific">Winogradskyella flava</name>
    <dbReference type="NCBI Taxonomy" id="1884876"/>
    <lineage>
        <taxon>Bacteria</taxon>
        <taxon>Pseudomonadati</taxon>
        <taxon>Bacteroidota</taxon>
        <taxon>Flavobacteriia</taxon>
        <taxon>Flavobacteriales</taxon>
        <taxon>Flavobacteriaceae</taxon>
        <taxon>Winogradskyella</taxon>
    </lineage>
</organism>
<feature type="domain" description="PKD/Chitinase" evidence="4">
    <location>
        <begin position="740"/>
        <end position="809"/>
    </location>
</feature>
<dbReference type="PANTHER" id="PTHR42970">
    <property type="entry name" value="PECTATE LYASE C-RELATED"/>
    <property type="match status" value="1"/>
</dbReference>
<accession>A0A842IQB0</accession>
<dbReference type="Gene3D" id="2.160.20.10">
    <property type="entry name" value="Single-stranded right-handed beta-helix, Pectin lyase-like"/>
    <property type="match status" value="1"/>
</dbReference>
<dbReference type="SMART" id="SM00635">
    <property type="entry name" value="BID_2"/>
    <property type="match status" value="1"/>
</dbReference>
<evidence type="ECO:0000259" key="5">
    <source>
        <dbReference type="SMART" id="SM00635"/>
    </source>
</evidence>
<dbReference type="InterPro" id="IPR011050">
    <property type="entry name" value="Pectin_lyase_fold/virulence"/>
</dbReference>
<dbReference type="Pfam" id="PF18962">
    <property type="entry name" value="Por_Secre_tail"/>
    <property type="match status" value="1"/>
</dbReference>
<feature type="domain" description="PKD/Chitinase" evidence="4">
    <location>
        <begin position="883"/>
        <end position="952"/>
    </location>
</feature>
<protein>
    <submittedName>
        <fullName evidence="6">Ig-like domain-containing protein</fullName>
    </submittedName>
</protein>
<dbReference type="InterPro" id="IPR003343">
    <property type="entry name" value="Big_2"/>
</dbReference>
<keyword evidence="2" id="KW-0732">Signal</keyword>
<dbReference type="InterPro" id="IPR052063">
    <property type="entry name" value="Polysaccharide_Lyase_1"/>
</dbReference>
<dbReference type="InterPro" id="IPR026444">
    <property type="entry name" value="Secre_tail"/>
</dbReference>
<feature type="domain" description="BIG2" evidence="5">
    <location>
        <begin position="442"/>
        <end position="519"/>
    </location>
</feature>